<dbReference type="EMBL" id="UOFY01000021">
    <property type="protein sequence ID" value="VAX07863.1"/>
    <property type="molecule type" value="Genomic_DNA"/>
</dbReference>
<evidence type="ECO:0008006" key="2">
    <source>
        <dbReference type="Google" id="ProtNLM"/>
    </source>
</evidence>
<accession>A0A3B1B7J7</accession>
<sequence>MRYGLLLWLMLNVFSAQAEVLDDPMRPPGYVQAGIGTKVSVKKGWHLSAIRIDAENRIAIINGRTVAVGEWVNKARLIEVLPQKVKLKGSQGLFSVRLVKAQVKKNSASQSKTNRN</sequence>
<organism evidence="1">
    <name type="scientific">hydrothermal vent metagenome</name>
    <dbReference type="NCBI Taxonomy" id="652676"/>
    <lineage>
        <taxon>unclassified sequences</taxon>
        <taxon>metagenomes</taxon>
        <taxon>ecological metagenomes</taxon>
    </lineage>
</organism>
<protein>
    <recommendedName>
        <fullName evidence="2">MSHA biogenesis protein MshK</fullName>
    </recommendedName>
</protein>
<reference evidence="1" key="1">
    <citation type="submission" date="2018-06" db="EMBL/GenBank/DDBJ databases">
        <authorList>
            <person name="Zhirakovskaya E."/>
        </authorList>
    </citation>
    <scope>NUCLEOTIDE SEQUENCE</scope>
</reference>
<dbReference type="AlphaFoldDB" id="A0A3B1B7J7"/>
<gene>
    <name evidence="1" type="ORF">MNBD_GAMMA25-1128</name>
</gene>
<proteinExistence type="predicted"/>
<name>A0A3B1B7J7_9ZZZZ</name>
<evidence type="ECO:0000313" key="1">
    <source>
        <dbReference type="EMBL" id="VAX07863.1"/>
    </source>
</evidence>